<dbReference type="STRING" id="1842532.A7E78_08750"/>
<dbReference type="KEGG" id="pef:A7E78_08750"/>
<evidence type="ECO:0000313" key="2">
    <source>
        <dbReference type="Proteomes" id="UP000182517"/>
    </source>
</evidence>
<keyword evidence="2" id="KW-1185">Reference proteome</keyword>
<dbReference type="AlphaFoldDB" id="A0A1L3GPQ2"/>
<dbReference type="SUPFAM" id="SSF54523">
    <property type="entry name" value="Pili subunits"/>
    <property type="match status" value="1"/>
</dbReference>
<dbReference type="InterPro" id="IPR045584">
    <property type="entry name" value="Pilin-like"/>
</dbReference>
<dbReference type="EMBL" id="CP015519">
    <property type="protein sequence ID" value="APG27916.1"/>
    <property type="molecule type" value="Genomic_DNA"/>
</dbReference>
<gene>
    <name evidence="1" type="ORF">A7E78_08750</name>
</gene>
<proteinExistence type="predicted"/>
<dbReference type="Proteomes" id="UP000182517">
    <property type="component" value="Chromosome"/>
</dbReference>
<dbReference type="Gene3D" id="3.30.1300.30">
    <property type="entry name" value="GSPII I/J protein-like"/>
    <property type="match status" value="1"/>
</dbReference>
<sequence length="106" mass="11855">MIALVIVATALMALLSLGNRSIDVHDRLQKTTRATMLAQYKMAEFESSGLPEEKDAESFAAPFENYRWHFTVAETPLPSIIEVKVIVAWGNEQNNEAVDLTSFLLQ</sequence>
<organism evidence="1 2">
    <name type="scientific">Syntrophotalea acetylenivorans</name>
    <dbReference type="NCBI Taxonomy" id="1842532"/>
    <lineage>
        <taxon>Bacteria</taxon>
        <taxon>Pseudomonadati</taxon>
        <taxon>Thermodesulfobacteriota</taxon>
        <taxon>Desulfuromonadia</taxon>
        <taxon>Desulfuromonadales</taxon>
        <taxon>Syntrophotaleaceae</taxon>
        <taxon>Syntrophotalea</taxon>
    </lineage>
</organism>
<name>A0A1L3GPQ2_9BACT</name>
<protein>
    <submittedName>
        <fullName evidence="1">Uncharacterized protein</fullName>
    </submittedName>
</protein>
<reference evidence="1 2" key="1">
    <citation type="journal article" date="2017" name="Genome Announc.">
        <title>Complete Genome Sequences of Two Acetylene-Fermenting Pelobacter acetylenicus Strains.</title>
        <authorList>
            <person name="Sutton J.M."/>
            <person name="Baesman S.M."/>
            <person name="Fierst J.L."/>
            <person name="Poret-Peterson A.T."/>
            <person name="Oremland R.S."/>
            <person name="Dunlap D.S."/>
            <person name="Akob D.M."/>
        </authorList>
    </citation>
    <scope>NUCLEOTIDE SEQUENCE [LARGE SCALE GENOMIC DNA]</scope>
    <source>
        <strain evidence="1 2">SFB93</strain>
    </source>
</reference>
<accession>A0A1L3GPQ2</accession>
<evidence type="ECO:0000313" key="1">
    <source>
        <dbReference type="EMBL" id="APG27916.1"/>
    </source>
</evidence>